<dbReference type="RefSeq" id="WP_164464289.1">
    <property type="nucleotide sequence ID" value="NZ_JARRRY010000003.1"/>
</dbReference>
<evidence type="ECO:0000259" key="1">
    <source>
        <dbReference type="Pfam" id="PF13799"/>
    </source>
</evidence>
<feature type="domain" description="DUF4183" evidence="1">
    <location>
        <begin position="53"/>
        <end position="112"/>
    </location>
</feature>
<protein>
    <submittedName>
        <fullName evidence="2">DUF4183 domain-containing protein</fullName>
    </submittedName>
</protein>
<keyword evidence="3" id="KW-1185">Reference proteome</keyword>
<dbReference type="Proteomes" id="UP001218246">
    <property type="component" value="Unassembled WGS sequence"/>
</dbReference>
<sequence length="137" mass="14085">MPPRLVKLFVQANSTFQGNAVADTTTTVTPVASRYVAIVDAGMVTTGETNISVASFEDDAGNPATVLPVPGTNVFVNVYVNGVLQQGSLTVLTTTNVRIGAEVLSGVPVVIESVQTTAISTSTINTGSLVIDTTVET</sequence>
<name>A0ABT6H3Q7_9BACI</name>
<organism evidence="2 3">
    <name type="scientific">Ectobacillus antri</name>
    <dbReference type="NCBI Taxonomy" id="2486280"/>
    <lineage>
        <taxon>Bacteria</taxon>
        <taxon>Bacillati</taxon>
        <taxon>Bacillota</taxon>
        <taxon>Bacilli</taxon>
        <taxon>Bacillales</taxon>
        <taxon>Bacillaceae</taxon>
        <taxon>Ectobacillus</taxon>
    </lineage>
</organism>
<evidence type="ECO:0000313" key="2">
    <source>
        <dbReference type="EMBL" id="MDG5753992.1"/>
    </source>
</evidence>
<evidence type="ECO:0000313" key="3">
    <source>
        <dbReference type="Proteomes" id="UP001218246"/>
    </source>
</evidence>
<gene>
    <name evidence="2" type="ORF">P6P90_08390</name>
</gene>
<dbReference type="EMBL" id="JARULN010000005">
    <property type="protein sequence ID" value="MDG5753992.1"/>
    <property type="molecule type" value="Genomic_DNA"/>
</dbReference>
<dbReference type="InterPro" id="IPR025237">
    <property type="entry name" value="DUF4183"/>
</dbReference>
<proteinExistence type="predicted"/>
<accession>A0ABT6H3Q7</accession>
<dbReference type="Pfam" id="PF13799">
    <property type="entry name" value="DUF4183"/>
    <property type="match status" value="1"/>
</dbReference>
<reference evidence="2 3" key="1">
    <citation type="submission" date="2023-04" db="EMBL/GenBank/DDBJ databases">
        <title>Ectobacillus antri isolated from activated sludge.</title>
        <authorList>
            <person name="Yan P."/>
            <person name="Liu X."/>
        </authorList>
    </citation>
    <scope>NUCLEOTIDE SEQUENCE [LARGE SCALE GENOMIC DNA]</scope>
    <source>
        <strain evidence="2 3">C18H</strain>
    </source>
</reference>
<comment type="caution">
    <text evidence="2">The sequence shown here is derived from an EMBL/GenBank/DDBJ whole genome shotgun (WGS) entry which is preliminary data.</text>
</comment>